<dbReference type="EMBL" id="JRYR02000001">
    <property type="protein sequence ID" value="OHX65780.1"/>
    <property type="molecule type" value="Genomic_DNA"/>
</dbReference>
<accession>A0A1S1YXR5</accession>
<gene>
    <name evidence="2" type="ORF">NH26_05160</name>
</gene>
<evidence type="ECO:0000313" key="3">
    <source>
        <dbReference type="Proteomes" id="UP000179797"/>
    </source>
</evidence>
<dbReference type="InterPro" id="IPR000182">
    <property type="entry name" value="GNAT_dom"/>
</dbReference>
<dbReference type="Proteomes" id="UP000179797">
    <property type="component" value="Unassembled WGS sequence"/>
</dbReference>
<organism evidence="2 3">
    <name type="scientific">Flammeovirga pacifica</name>
    <dbReference type="NCBI Taxonomy" id="915059"/>
    <lineage>
        <taxon>Bacteria</taxon>
        <taxon>Pseudomonadati</taxon>
        <taxon>Bacteroidota</taxon>
        <taxon>Cytophagia</taxon>
        <taxon>Cytophagales</taxon>
        <taxon>Flammeovirgaceae</taxon>
        <taxon>Flammeovirga</taxon>
    </lineage>
</organism>
<dbReference type="InterPro" id="IPR016181">
    <property type="entry name" value="Acyl_CoA_acyltransferase"/>
</dbReference>
<dbReference type="STRING" id="915059.NH26_05160"/>
<evidence type="ECO:0000259" key="1">
    <source>
        <dbReference type="PROSITE" id="PS51186"/>
    </source>
</evidence>
<feature type="domain" description="N-acetyltransferase" evidence="1">
    <location>
        <begin position="14"/>
        <end position="153"/>
    </location>
</feature>
<keyword evidence="3" id="KW-1185">Reference proteome</keyword>
<dbReference type="CDD" id="cd04301">
    <property type="entry name" value="NAT_SF"/>
    <property type="match status" value="1"/>
</dbReference>
<dbReference type="GO" id="GO:0016747">
    <property type="term" value="F:acyltransferase activity, transferring groups other than amino-acyl groups"/>
    <property type="evidence" value="ECO:0007669"/>
    <property type="project" value="InterPro"/>
</dbReference>
<name>A0A1S1YXR5_FLAPC</name>
<proteinExistence type="predicted"/>
<dbReference type="PROSITE" id="PS51186">
    <property type="entry name" value="GNAT"/>
    <property type="match status" value="1"/>
</dbReference>
<sequence length="153" mass="18283">MEMNNYTLIIADSNHIDTIAQFQVDMAWETESYKLDLSTVKRGVKHIIDNQNLGRYVLVMDGDTCIASMLNLYEWSDWRCGNVLWIHSLYVIETYRRKGLFRMMYNHVKEEVDNADDLMGLRLYVEKDNKRAQDTYKAMGMTKEHYDMYEWLK</sequence>
<dbReference type="Gene3D" id="3.40.630.30">
    <property type="match status" value="1"/>
</dbReference>
<comment type="caution">
    <text evidence="2">The sequence shown here is derived from an EMBL/GenBank/DDBJ whole genome shotgun (WGS) entry which is preliminary data.</text>
</comment>
<evidence type="ECO:0000313" key="2">
    <source>
        <dbReference type="EMBL" id="OHX65780.1"/>
    </source>
</evidence>
<protein>
    <submittedName>
        <fullName evidence="2">GNAT family N-acetyltransferase</fullName>
    </submittedName>
</protein>
<dbReference type="SUPFAM" id="SSF55729">
    <property type="entry name" value="Acyl-CoA N-acyltransferases (Nat)"/>
    <property type="match status" value="1"/>
</dbReference>
<dbReference type="Pfam" id="PF00583">
    <property type="entry name" value="Acetyltransf_1"/>
    <property type="match status" value="1"/>
</dbReference>
<dbReference type="AlphaFoldDB" id="A0A1S1YXR5"/>
<reference evidence="2 3" key="1">
    <citation type="journal article" date="2012" name="Int. J. Syst. Evol. Microbiol.">
        <title>Flammeovirga pacifica sp. nov., isolated from deep-sea sediment.</title>
        <authorList>
            <person name="Xu H."/>
            <person name="Fu Y."/>
            <person name="Yang N."/>
            <person name="Ding Z."/>
            <person name="Lai Q."/>
            <person name="Zeng R."/>
        </authorList>
    </citation>
    <scope>NUCLEOTIDE SEQUENCE [LARGE SCALE GENOMIC DNA]</scope>
    <source>
        <strain evidence="3">DSM 24597 / LMG 26175 / WPAGA1</strain>
    </source>
</reference>